<reference evidence="1" key="1">
    <citation type="journal article" date="2014" name="Front. Microbiol.">
        <title>High frequency of phylogenetically diverse reductive dehalogenase-homologous genes in deep subseafloor sedimentary metagenomes.</title>
        <authorList>
            <person name="Kawai M."/>
            <person name="Futagami T."/>
            <person name="Toyoda A."/>
            <person name="Takaki Y."/>
            <person name="Nishi S."/>
            <person name="Hori S."/>
            <person name="Arai W."/>
            <person name="Tsubouchi T."/>
            <person name="Morono Y."/>
            <person name="Uchiyama I."/>
            <person name="Ito T."/>
            <person name="Fujiyama A."/>
            <person name="Inagaki F."/>
            <person name="Takami H."/>
        </authorList>
    </citation>
    <scope>NUCLEOTIDE SEQUENCE</scope>
    <source>
        <strain evidence="1">Expedition CK06-06</strain>
    </source>
</reference>
<dbReference type="EMBL" id="BART01009950">
    <property type="protein sequence ID" value="GAG83104.1"/>
    <property type="molecule type" value="Genomic_DNA"/>
</dbReference>
<sequence length="226" mass="23089">MAFGVDSDFWAFADTAGAILLQSSTLTPVKTVADCIDSNGDVSAATVYDSFIEYSATYKSCSDTALVFVDTGITFQLGTVISSKVITGIDVTTSNTDRPEITISGRTCTIADSLVHKYDMSDLEIAGVRKATPIGVTADTDVAVTGSTASATVSTAVVLDSDGAFACMDVYGGRVEATTDLAGCGADPGAAADTGWTISGGPSDAQENTGYSTGSITVFKNISQDT</sequence>
<proteinExistence type="predicted"/>
<gene>
    <name evidence="1" type="ORF">S01H4_21862</name>
</gene>
<organism evidence="1">
    <name type="scientific">marine sediment metagenome</name>
    <dbReference type="NCBI Taxonomy" id="412755"/>
    <lineage>
        <taxon>unclassified sequences</taxon>
        <taxon>metagenomes</taxon>
        <taxon>ecological metagenomes</taxon>
    </lineage>
</organism>
<name>X1AKW4_9ZZZZ</name>
<dbReference type="AlphaFoldDB" id="X1AKW4"/>
<comment type="caution">
    <text evidence="1">The sequence shown here is derived from an EMBL/GenBank/DDBJ whole genome shotgun (WGS) entry which is preliminary data.</text>
</comment>
<evidence type="ECO:0000313" key="1">
    <source>
        <dbReference type="EMBL" id="GAG83104.1"/>
    </source>
</evidence>
<protein>
    <submittedName>
        <fullName evidence="1">Uncharacterized protein</fullName>
    </submittedName>
</protein>
<accession>X1AKW4</accession>